<protein>
    <submittedName>
        <fullName evidence="2">Uncharacterized protein</fullName>
    </submittedName>
</protein>
<dbReference type="AlphaFoldDB" id="A0A8W8J024"/>
<keyword evidence="3" id="KW-1185">Reference proteome</keyword>
<evidence type="ECO:0000313" key="2">
    <source>
        <dbReference type="EnsemblMetazoa" id="G1627.1:cds"/>
    </source>
</evidence>
<accession>A0A8W8J024</accession>
<dbReference type="Proteomes" id="UP000005408">
    <property type="component" value="Unassembled WGS sequence"/>
</dbReference>
<organism evidence="2 3">
    <name type="scientific">Magallana gigas</name>
    <name type="common">Pacific oyster</name>
    <name type="synonym">Crassostrea gigas</name>
    <dbReference type="NCBI Taxonomy" id="29159"/>
    <lineage>
        <taxon>Eukaryota</taxon>
        <taxon>Metazoa</taxon>
        <taxon>Spiralia</taxon>
        <taxon>Lophotrochozoa</taxon>
        <taxon>Mollusca</taxon>
        <taxon>Bivalvia</taxon>
        <taxon>Autobranchia</taxon>
        <taxon>Pteriomorphia</taxon>
        <taxon>Ostreida</taxon>
        <taxon>Ostreoidea</taxon>
        <taxon>Ostreidae</taxon>
        <taxon>Magallana</taxon>
    </lineage>
</organism>
<sequence>MIMKNMPHMAQFVYDFYNQKINRLMSQQEGGRQRKAEPLETPPITEEKKEESLETEPVESQDIKMEG</sequence>
<proteinExistence type="predicted"/>
<reference evidence="2" key="1">
    <citation type="submission" date="2022-08" db="UniProtKB">
        <authorList>
            <consortium name="EnsemblMetazoa"/>
        </authorList>
    </citation>
    <scope>IDENTIFICATION</scope>
    <source>
        <strain evidence="2">05x7-T-G4-1.051#20</strain>
    </source>
</reference>
<dbReference type="EnsemblMetazoa" id="G1627.1">
    <property type="protein sequence ID" value="G1627.1:cds"/>
    <property type="gene ID" value="G1627"/>
</dbReference>
<evidence type="ECO:0000313" key="3">
    <source>
        <dbReference type="Proteomes" id="UP000005408"/>
    </source>
</evidence>
<feature type="region of interest" description="Disordered" evidence="1">
    <location>
        <begin position="25"/>
        <end position="67"/>
    </location>
</feature>
<name>A0A8W8J024_MAGGI</name>
<evidence type="ECO:0000256" key="1">
    <source>
        <dbReference type="SAM" id="MobiDB-lite"/>
    </source>
</evidence>